<feature type="transmembrane region" description="Helical" evidence="1">
    <location>
        <begin position="302"/>
        <end position="323"/>
    </location>
</feature>
<gene>
    <name evidence="2" type="ORF">LCGC14_1058770</name>
</gene>
<sequence length="327" mass="35949">MSVTGIEVIRRNPGRAIGVLAGEKVKLNIGDTLKVNVSLDYRGHGQTVTLYSAIGSRLPIIGFDEYLVGQASIVLPESPTDFTHVEGSVDIEITAIASGAYDLYCKIKEDPEAGLPEVNDVIDITGEYELVQHTVYPWAYTFEGHAEVCTFEFKITPEQVPGTEWLAERIVDAFVSELEKDNSRLLEIKVSRDTSPPLWTNYLVEVTATASPLLWTLIIAGVLAIVFIFAINFAIRTIDDVFFKPKGLSDETLKELSRETLLSMILDLEPETPPQILEEKSDQELRDLLNQILAERAPSISWWPLAIAGGLAVLGVGAAVLVVGRRA</sequence>
<reference evidence="2" key="1">
    <citation type="journal article" date="2015" name="Nature">
        <title>Complex archaea that bridge the gap between prokaryotes and eukaryotes.</title>
        <authorList>
            <person name="Spang A."/>
            <person name="Saw J.H."/>
            <person name="Jorgensen S.L."/>
            <person name="Zaremba-Niedzwiedzka K."/>
            <person name="Martijn J."/>
            <person name="Lind A.E."/>
            <person name="van Eijk R."/>
            <person name="Schleper C."/>
            <person name="Guy L."/>
            <person name="Ettema T.J."/>
        </authorList>
    </citation>
    <scope>NUCLEOTIDE SEQUENCE</scope>
</reference>
<evidence type="ECO:0000256" key="1">
    <source>
        <dbReference type="SAM" id="Phobius"/>
    </source>
</evidence>
<proteinExistence type="predicted"/>
<dbReference type="AlphaFoldDB" id="A0A0F9QSL5"/>
<keyword evidence="1" id="KW-1133">Transmembrane helix</keyword>
<accession>A0A0F9QSL5</accession>
<protein>
    <submittedName>
        <fullName evidence="2">Uncharacterized protein</fullName>
    </submittedName>
</protein>
<evidence type="ECO:0000313" key="2">
    <source>
        <dbReference type="EMBL" id="KKN08228.1"/>
    </source>
</evidence>
<keyword evidence="1" id="KW-0812">Transmembrane</keyword>
<name>A0A0F9QSL5_9ZZZZ</name>
<keyword evidence="1" id="KW-0472">Membrane</keyword>
<dbReference type="EMBL" id="LAZR01004479">
    <property type="protein sequence ID" value="KKN08228.1"/>
    <property type="molecule type" value="Genomic_DNA"/>
</dbReference>
<feature type="transmembrane region" description="Helical" evidence="1">
    <location>
        <begin position="213"/>
        <end position="235"/>
    </location>
</feature>
<organism evidence="2">
    <name type="scientific">marine sediment metagenome</name>
    <dbReference type="NCBI Taxonomy" id="412755"/>
    <lineage>
        <taxon>unclassified sequences</taxon>
        <taxon>metagenomes</taxon>
        <taxon>ecological metagenomes</taxon>
    </lineage>
</organism>
<comment type="caution">
    <text evidence="2">The sequence shown here is derived from an EMBL/GenBank/DDBJ whole genome shotgun (WGS) entry which is preliminary data.</text>
</comment>